<dbReference type="EMBL" id="PPTY01000020">
    <property type="protein sequence ID" value="RDB83949.1"/>
    <property type="molecule type" value="Genomic_DNA"/>
</dbReference>
<keyword evidence="4" id="KW-1003">Cell membrane</keyword>
<accession>A0A369N2J6</accession>
<dbReference type="RefSeq" id="WP_015760407.1">
    <property type="nucleotide sequence ID" value="NZ_AP025575.1"/>
</dbReference>
<dbReference type="Gene3D" id="1.10.3470.10">
    <property type="entry name" value="ABC transporter involved in vitamin B12 uptake, BtuC"/>
    <property type="match status" value="1"/>
</dbReference>
<comment type="subcellular location">
    <subcellularLocation>
        <location evidence="1">Cell membrane</location>
        <topology evidence="1">Multi-pass membrane protein</topology>
    </subcellularLocation>
</comment>
<dbReference type="Proteomes" id="UP000253752">
    <property type="component" value="Unassembled WGS sequence"/>
</dbReference>
<dbReference type="InterPro" id="IPR037294">
    <property type="entry name" value="ABC_BtuC-like"/>
</dbReference>
<dbReference type="GO" id="GO:0033214">
    <property type="term" value="P:siderophore-iron import into cell"/>
    <property type="evidence" value="ECO:0007669"/>
    <property type="project" value="TreeGrafter"/>
</dbReference>
<dbReference type="Proteomes" id="UP000253857">
    <property type="component" value="Unassembled WGS sequence"/>
</dbReference>
<feature type="transmembrane region" description="Helical" evidence="9">
    <location>
        <begin position="237"/>
        <end position="256"/>
    </location>
</feature>
<evidence type="ECO:0000256" key="6">
    <source>
        <dbReference type="ARBA" id="ARBA00022989"/>
    </source>
</evidence>
<proteinExistence type="inferred from homology"/>
<dbReference type="FunFam" id="1.10.3470.10:FF:000001">
    <property type="entry name" value="Vitamin B12 ABC transporter permease BtuC"/>
    <property type="match status" value="1"/>
</dbReference>
<dbReference type="AlphaFoldDB" id="A0A369N2J6"/>
<feature type="transmembrane region" description="Helical" evidence="9">
    <location>
        <begin position="347"/>
        <end position="366"/>
    </location>
</feature>
<keyword evidence="6 9" id="KW-1133">Transmembrane helix</keyword>
<evidence type="ECO:0000313" key="14">
    <source>
        <dbReference type="Proteomes" id="UP000253857"/>
    </source>
</evidence>
<feature type="transmembrane region" description="Helical" evidence="9">
    <location>
        <begin position="141"/>
        <end position="173"/>
    </location>
</feature>
<dbReference type="Proteomes" id="UP000253970">
    <property type="component" value="Unassembled WGS sequence"/>
</dbReference>
<evidence type="ECO:0000256" key="1">
    <source>
        <dbReference type="ARBA" id="ARBA00004651"/>
    </source>
</evidence>
<dbReference type="InterPro" id="IPR000522">
    <property type="entry name" value="ABC_transptr_permease_BtuC"/>
</dbReference>
<protein>
    <submittedName>
        <fullName evidence="12">Iron ABC transporter permease</fullName>
    </submittedName>
</protein>
<feature type="region of interest" description="Disordered" evidence="8">
    <location>
        <begin position="1"/>
        <end position="33"/>
    </location>
</feature>
<keyword evidence="7 9" id="KW-0472">Membrane</keyword>
<evidence type="ECO:0000256" key="7">
    <source>
        <dbReference type="ARBA" id="ARBA00023136"/>
    </source>
</evidence>
<dbReference type="PANTHER" id="PTHR30472">
    <property type="entry name" value="FERRIC ENTEROBACTIN TRANSPORT SYSTEM PERMEASE PROTEIN"/>
    <property type="match status" value="1"/>
</dbReference>
<evidence type="ECO:0000256" key="8">
    <source>
        <dbReference type="SAM" id="MobiDB-lite"/>
    </source>
</evidence>
<feature type="transmembrane region" description="Helical" evidence="9">
    <location>
        <begin position="185"/>
        <end position="203"/>
    </location>
</feature>
<keyword evidence="5 9" id="KW-0812">Transmembrane</keyword>
<dbReference type="OMA" id="SVAMRGW"/>
<dbReference type="Pfam" id="PF01032">
    <property type="entry name" value="FecCD"/>
    <property type="match status" value="1"/>
</dbReference>
<sequence length="372" mass="38725">MLEDGDGASGAMSAGSTEGPAPRPRDDKAAAQCASRRSARHGTLILVALGALVLASTLASLMLGRYPITPIEAVGMLANLALPIDPFWTSQQETLFFQVRLPRIVLALMVGCSLATAGAAYQGTFQNPLVSPDILGASQGAAFGAAVAILLGLGSLGISLFAFACSIAAVLLVLAVGTRAKGNHLLIVVLAGVMVSSLFQAGVSFTKLIADPTDQLAAITYWLMGSLTGAKWSDMAFALPPIAIGLAALFALRWRINVLTMGDDEASTMGVNARRVRLIVILAATLVTAASVSISGMIGWVGLVIPHFARMIVGCDYRKLLPASMLMGASFLLIVDDVARLVASSEIPIGILTAFVGAPFFLYLITRRKQGL</sequence>
<organism evidence="12 14">
    <name type="scientific">Eggerthella lenta</name>
    <name type="common">Eubacterium lentum</name>
    <dbReference type="NCBI Taxonomy" id="84112"/>
    <lineage>
        <taxon>Bacteria</taxon>
        <taxon>Bacillati</taxon>
        <taxon>Actinomycetota</taxon>
        <taxon>Coriobacteriia</taxon>
        <taxon>Eggerthellales</taxon>
        <taxon>Eggerthellaceae</taxon>
        <taxon>Eggerthella</taxon>
    </lineage>
</organism>
<evidence type="ECO:0000313" key="12">
    <source>
        <dbReference type="EMBL" id="RDB83949.1"/>
    </source>
</evidence>
<dbReference type="GO" id="GO:0022857">
    <property type="term" value="F:transmembrane transporter activity"/>
    <property type="evidence" value="ECO:0007669"/>
    <property type="project" value="InterPro"/>
</dbReference>
<evidence type="ECO:0000313" key="11">
    <source>
        <dbReference type="EMBL" id="RDB79573.1"/>
    </source>
</evidence>
<name>A0A369N2J6_EGGLN</name>
<feature type="transmembrane region" description="Helical" evidence="9">
    <location>
        <begin position="276"/>
        <end position="305"/>
    </location>
</feature>
<dbReference type="PANTHER" id="PTHR30472:SF70">
    <property type="entry name" value="MOLYBDATE IMPORT SYSTEM PERMEASE PROTEIN MOLB"/>
    <property type="match status" value="1"/>
</dbReference>
<evidence type="ECO:0000313" key="15">
    <source>
        <dbReference type="Proteomes" id="UP000253970"/>
    </source>
</evidence>
<evidence type="ECO:0000313" key="13">
    <source>
        <dbReference type="Proteomes" id="UP000253752"/>
    </source>
</evidence>
<keyword evidence="3" id="KW-0813">Transport</keyword>
<dbReference type="EMBL" id="PPTX01000010">
    <property type="protein sequence ID" value="RDB79573.1"/>
    <property type="molecule type" value="Genomic_DNA"/>
</dbReference>
<evidence type="ECO:0000256" key="9">
    <source>
        <dbReference type="SAM" id="Phobius"/>
    </source>
</evidence>
<feature type="transmembrane region" description="Helical" evidence="9">
    <location>
        <begin position="44"/>
        <end position="64"/>
    </location>
</feature>
<evidence type="ECO:0000256" key="2">
    <source>
        <dbReference type="ARBA" id="ARBA00007935"/>
    </source>
</evidence>
<gene>
    <name evidence="12" type="ORF">C1871_10625</name>
    <name evidence="11" type="ORF">C1872_07760</name>
    <name evidence="10" type="ORF">C1875_10605</name>
</gene>
<reference evidence="13 14" key="1">
    <citation type="journal article" date="2018" name="Elife">
        <title>Discovery and characterization of a prevalent human gut bacterial enzyme sufficient for the inactivation of a family of plant toxins.</title>
        <authorList>
            <person name="Koppel N."/>
            <person name="Bisanz J.E."/>
            <person name="Pandelia M.E."/>
            <person name="Turnbaugh P.J."/>
            <person name="Balskus E.P."/>
        </authorList>
    </citation>
    <scope>NUCLEOTIDE SEQUENCE [LARGE SCALE GENOMIC DNA]</scope>
    <source>
        <strain evidence="12 14">FAA1-1-60AUCSF</strain>
        <strain evidence="11 13">MR1 #12</strain>
        <strain evidence="10 15">W1 BHI 6</strain>
    </source>
</reference>
<dbReference type="EMBL" id="PPTU01000016">
    <property type="protein sequence ID" value="RDB69037.1"/>
    <property type="molecule type" value="Genomic_DNA"/>
</dbReference>
<comment type="caution">
    <text evidence="12">The sequence shown here is derived from an EMBL/GenBank/DDBJ whole genome shotgun (WGS) entry which is preliminary data.</text>
</comment>
<evidence type="ECO:0000256" key="4">
    <source>
        <dbReference type="ARBA" id="ARBA00022475"/>
    </source>
</evidence>
<dbReference type="CDD" id="cd06550">
    <property type="entry name" value="TM_ABC_iron-siderophores_like"/>
    <property type="match status" value="1"/>
</dbReference>
<evidence type="ECO:0000313" key="10">
    <source>
        <dbReference type="EMBL" id="RDB69037.1"/>
    </source>
</evidence>
<comment type="similarity">
    <text evidence="2">Belongs to the binding-protein-dependent transport system permease family. FecCD subfamily.</text>
</comment>
<dbReference type="GO" id="GO:0005886">
    <property type="term" value="C:plasma membrane"/>
    <property type="evidence" value="ECO:0007669"/>
    <property type="project" value="UniProtKB-SubCell"/>
</dbReference>
<dbReference type="SUPFAM" id="SSF81345">
    <property type="entry name" value="ABC transporter involved in vitamin B12 uptake, BtuC"/>
    <property type="match status" value="1"/>
</dbReference>
<feature type="transmembrane region" description="Helical" evidence="9">
    <location>
        <begin position="101"/>
        <end position="121"/>
    </location>
</feature>
<evidence type="ECO:0000256" key="5">
    <source>
        <dbReference type="ARBA" id="ARBA00022692"/>
    </source>
</evidence>
<evidence type="ECO:0000256" key="3">
    <source>
        <dbReference type="ARBA" id="ARBA00022448"/>
    </source>
</evidence>